<keyword evidence="1" id="KW-1133">Transmembrane helix</keyword>
<dbReference type="EMBL" id="CAJMWX010000394">
    <property type="protein sequence ID" value="CAE6415481.1"/>
    <property type="molecule type" value="Genomic_DNA"/>
</dbReference>
<evidence type="ECO:0000313" key="3">
    <source>
        <dbReference type="Proteomes" id="UP000663888"/>
    </source>
</evidence>
<feature type="transmembrane region" description="Helical" evidence="1">
    <location>
        <begin position="28"/>
        <end position="51"/>
    </location>
</feature>
<sequence>MLLLFDLWNEIALILTTMAMTTERSAMMIFQATGALIGALLGGTIHIAMMLGEAILDLGIDLIVFLFDNLPIMMFLWVSLLAYQHFWVNRRARKRCTTTYTSDKY</sequence>
<proteinExistence type="predicted"/>
<name>A0A8H2X7V3_9AGAM</name>
<keyword evidence="1" id="KW-0472">Membrane</keyword>
<dbReference type="Proteomes" id="UP000663888">
    <property type="component" value="Unassembled WGS sequence"/>
</dbReference>
<organism evidence="2 3">
    <name type="scientific">Rhizoctonia solani</name>
    <dbReference type="NCBI Taxonomy" id="456999"/>
    <lineage>
        <taxon>Eukaryota</taxon>
        <taxon>Fungi</taxon>
        <taxon>Dikarya</taxon>
        <taxon>Basidiomycota</taxon>
        <taxon>Agaricomycotina</taxon>
        <taxon>Agaricomycetes</taxon>
        <taxon>Cantharellales</taxon>
        <taxon>Ceratobasidiaceae</taxon>
        <taxon>Rhizoctonia</taxon>
    </lineage>
</organism>
<accession>A0A8H2X7V3</accession>
<evidence type="ECO:0000313" key="2">
    <source>
        <dbReference type="EMBL" id="CAE6415481.1"/>
    </source>
</evidence>
<keyword evidence="1" id="KW-0812">Transmembrane</keyword>
<comment type="caution">
    <text evidence="2">The sequence shown here is derived from an EMBL/GenBank/DDBJ whole genome shotgun (WGS) entry which is preliminary data.</text>
</comment>
<dbReference type="AlphaFoldDB" id="A0A8H2X7V3"/>
<feature type="transmembrane region" description="Helical" evidence="1">
    <location>
        <begin position="63"/>
        <end position="83"/>
    </location>
</feature>
<gene>
    <name evidence="2" type="ORF">RDB_LOCUS16117</name>
</gene>
<reference evidence="2" key="1">
    <citation type="submission" date="2021-01" db="EMBL/GenBank/DDBJ databases">
        <authorList>
            <person name="Kaushik A."/>
        </authorList>
    </citation>
    <scope>NUCLEOTIDE SEQUENCE</scope>
    <source>
        <strain evidence="2">AG4-R118</strain>
    </source>
</reference>
<protein>
    <submittedName>
        <fullName evidence="2">Uncharacterized protein</fullName>
    </submittedName>
</protein>
<evidence type="ECO:0000256" key="1">
    <source>
        <dbReference type="SAM" id="Phobius"/>
    </source>
</evidence>